<organism evidence="1 2">
    <name type="scientific">Triparma retinervis</name>
    <dbReference type="NCBI Taxonomy" id="2557542"/>
    <lineage>
        <taxon>Eukaryota</taxon>
        <taxon>Sar</taxon>
        <taxon>Stramenopiles</taxon>
        <taxon>Ochrophyta</taxon>
        <taxon>Bolidophyceae</taxon>
        <taxon>Parmales</taxon>
        <taxon>Triparmaceae</taxon>
        <taxon>Triparma</taxon>
    </lineage>
</organism>
<proteinExistence type="predicted"/>
<comment type="caution">
    <text evidence="1">The sequence shown here is derived from an EMBL/GenBank/DDBJ whole genome shotgun (WGS) entry which is preliminary data.</text>
</comment>
<dbReference type="AlphaFoldDB" id="A0A9W7AH46"/>
<keyword evidence="2" id="KW-1185">Reference proteome</keyword>
<evidence type="ECO:0000313" key="1">
    <source>
        <dbReference type="EMBL" id="GMH69307.1"/>
    </source>
</evidence>
<name>A0A9W7AH46_9STRA</name>
<sequence>MSIKLPLHSLPQTSDSMKDGIETMVRKMSRLTAHASNLGKAFLAKMYEGDVNQIAEQLDPTIVDVTHTTLWKWILKASTHEGLKNTKKGSLSGKEYEETLKRLAKDVRMDEGMP</sequence>
<accession>A0A9W7AH46</accession>
<dbReference type="EMBL" id="BRXZ01004144">
    <property type="protein sequence ID" value="GMH69307.1"/>
    <property type="molecule type" value="Genomic_DNA"/>
</dbReference>
<evidence type="ECO:0000313" key="2">
    <source>
        <dbReference type="Proteomes" id="UP001165082"/>
    </source>
</evidence>
<gene>
    <name evidence="1" type="ORF">TrRE_jg9918</name>
</gene>
<protein>
    <submittedName>
        <fullName evidence="1">Uncharacterized protein</fullName>
    </submittedName>
</protein>
<reference evidence="1" key="1">
    <citation type="submission" date="2022-07" db="EMBL/GenBank/DDBJ databases">
        <title>Genome analysis of Parmales, a sister group of diatoms, reveals the evolutionary specialization of diatoms from phago-mixotrophs to photoautotrophs.</title>
        <authorList>
            <person name="Ban H."/>
            <person name="Sato S."/>
            <person name="Yoshikawa S."/>
            <person name="Kazumasa Y."/>
            <person name="Nakamura Y."/>
            <person name="Ichinomiya M."/>
            <person name="Saitoh K."/>
            <person name="Sato N."/>
            <person name="Blanc-Mathieu R."/>
            <person name="Endo H."/>
            <person name="Kuwata A."/>
            <person name="Ogata H."/>
        </authorList>
    </citation>
    <scope>NUCLEOTIDE SEQUENCE</scope>
</reference>
<dbReference type="Proteomes" id="UP001165082">
    <property type="component" value="Unassembled WGS sequence"/>
</dbReference>